<dbReference type="PANTHER" id="PTHR46797:SF2">
    <property type="entry name" value="TRANSCRIPTIONAL REGULATOR"/>
    <property type="match status" value="1"/>
</dbReference>
<dbReference type="InterPro" id="IPR013096">
    <property type="entry name" value="Cupin_2"/>
</dbReference>
<keyword evidence="4" id="KW-1185">Reference proteome</keyword>
<dbReference type="GO" id="GO:0005829">
    <property type="term" value="C:cytosol"/>
    <property type="evidence" value="ECO:0007669"/>
    <property type="project" value="TreeGrafter"/>
</dbReference>
<keyword evidence="1" id="KW-0238">DNA-binding</keyword>
<dbReference type="Proteomes" id="UP000440513">
    <property type="component" value="Unassembled WGS sequence"/>
</dbReference>
<gene>
    <name evidence="3" type="ORF">FYJ57_02020</name>
</gene>
<dbReference type="EMBL" id="VUMS01000003">
    <property type="protein sequence ID" value="MST65534.1"/>
    <property type="molecule type" value="Genomic_DNA"/>
</dbReference>
<dbReference type="InterPro" id="IPR011051">
    <property type="entry name" value="RmlC_Cupin_sf"/>
</dbReference>
<dbReference type="CDD" id="cd00093">
    <property type="entry name" value="HTH_XRE"/>
    <property type="match status" value="1"/>
</dbReference>
<evidence type="ECO:0000313" key="3">
    <source>
        <dbReference type="EMBL" id="MST65534.1"/>
    </source>
</evidence>
<dbReference type="AlphaFoldDB" id="A0A7X2P120"/>
<dbReference type="Pfam" id="PF01381">
    <property type="entry name" value="HTH_3"/>
    <property type="match status" value="1"/>
</dbReference>
<name>A0A7X2P120_9FIRM</name>
<dbReference type="InterPro" id="IPR010982">
    <property type="entry name" value="Lambda_DNA-bd_dom_sf"/>
</dbReference>
<comment type="caution">
    <text evidence="3">The sequence shown here is derived from an EMBL/GenBank/DDBJ whole genome shotgun (WGS) entry which is preliminary data.</text>
</comment>
<protein>
    <submittedName>
        <fullName evidence="3">Cupin domain-containing protein</fullName>
    </submittedName>
</protein>
<feature type="domain" description="HTH cro/C1-type" evidence="2">
    <location>
        <begin position="7"/>
        <end position="61"/>
    </location>
</feature>
<dbReference type="Pfam" id="PF07883">
    <property type="entry name" value="Cupin_2"/>
    <property type="match status" value="1"/>
</dbReference>
<dbReference type="GO" id="GO:0003677">
    <property type="term" value="F:DNA binding"/>
    <property type="evidence" value="ECO:0007669"/>
    <property type="project" value="UniProtKB-KW"/>
</dbReference>
<dbReference type="RefSeq" id="WP_154431346.1">
    <property type="nucleotide sequence ID" value="NZ_JBQHQP010000003.1"/>
</dbReference>
<evidence type="ECO:0000259" key="2">
    <source>
        <dbReference type="PROSITE" id="PS50943"/>
    </source>
</evidence>
<dbReference type="SUPFAM" id="SSF47413">
    <property type="entry name" value="lambda repressor-like DNA-binding domains"/>
    <property type="match status" value="1"/>
</dbReference>
<accession>A0A7X2P120</accession>
<dbReference type="GO" id="GO:0003700">
    <property type="term" value="F:DNA-binding transcription factor activity"/>
    <property type="evidence" value="ECO:0007669"/>
    <property type="project" value="TreeGrafter"/>
</dbReference>
<evidence type="ECO:0000313" key="4">
    <source>
        <dbReference type="Proteomes" id="UP000440513"/>
    </source>
</evidence>
<dbReference type="CDD" id="cd02209">
    <property type="entry name" value="cupin_XRE_C"/>
    <property type="match status" value="1"/>
</dbReference>
<evidence type="ECO:0000256" key="1">
    <source>
        <dbReference type="ARBA" id="ARBA00023125"/>
    </source>
</evidence>
<dbReference type="Gene3D" id="1.10.260.40">
    <property type="entry name" value="lambda repressor-like DNA-binding domains"/>
    <property type="match status" value="1"/>
</dbReference>
<dbReference type="Gene3D" id="2.60.120.10">
    <property type="entry name" value="Jelly Rolls"/>
    <property type="match status" value="1"/>
</dbReference>
<dbReference type="SUPFAM" id="SSF51182">
    <property type="entry name" value="RmlC-like cupins"/>
    <property type="match status" value="1"/>
</dbReference>
<organism evidence="3 4">
    <name type="scientific">Oliverpabstia intestinalis</name>
    <dbReference type="NCBI Taxonomy" id="2606633"/>
    <lineage>
        <taxon>Bacteria</taxon>
        <taxon>Bacillati</taxon>
        <taxon>Bacillota</taxon>
        <taxon>Clostridia</taxon>
        <taxon>Lachnospirales</taxon>
        <taxon>Lachnospiraceae</taxon>
        <taxon>Oliverpabstia</taxon>
    </lineage>
</organism>
<dbReference type="InterPro" id="IPR001387">
    <property type="entry name" value="Cro/C1-type_HTH"/>
</dbReference>
<dbReference type="PROSITE" id="PS50943">
    <property type="entry name" value="HTH_CROC1"/>
    <property type="match status" value="1"/>
</dbReference>
<proteinExistence type="predicted"/>
<dbReference type="PANTHER" id="PTHR46797">
    <property type="entry name" value="HTH-TYPE TRANSCRIPTIONAL REGULATOR"/>
    <property type="match status" value="1"/>
</dbReference>
<reference evidence="3 4" key="1">
    <citation type="submission" date="2019-08" db="EMBL/GenBank/DDBJ databases">
        <title>In-depth cultivation of the pig gut microbiome towards novel bacterial diversity and tailored functional studies.</title>
        <authorList>
            <person name="Wylensek D."/>
            <person name="Hitch T.C.A."/>
            <person name="Clavel T."/>
        </authorList>
    </citation>
    <scope>NUCLEOTIDE SEQUENCE [LARGE SCALE GENOMIC DNA]</scope>
    <source>
        <strain evidence="3 4">BSM-380-WT-5A</strain>
    </source>
</reference>
<dbReference type="InterPro" id="IPR014710">
    <property type="entry name" value="RmlC-like_jellyroll"/>
</dbReference>
<dbReference type="InterPro" id="IPR050807">
    <property type="entry name" value="TransReg_Diox_bact_type"/>
</dbReference>
<sequence>MDIGTKLKSLRTQNGLTQQELADRAELTKGFISQVERNLTSPSISTLADILQCLGSNLQEFFTDDTPEQIVFREEDYFLKDDPELGHQIEWLVPNAQKNQMEPIRMTLAPRGRSCVEPPHAGEEMGYVLEGSILLTLGKKTYRIQKGETFYFPAGQEHWLEAGKWGATILWISSPPNF</sequence>
<dbReference type="SMART" id="SM00530">
    <property type="entry name" value="HTH_XRE"/>
    <property type="match status" value="1"/>
</dbReference>